<gene>
    <name evidence="2" type="ORF">VNO77_23341</name>
</gene>
<proteinExistence type="predicted"/>
<name>A0AAN9L536_CANGL</name>
<evidence type="ECO:0000313" key="2">
    <source>
        <dbReference type="EMBL" id="KAK7329191.1"/>
    </source>
</evidence>
<accession>A0AAN9L536</accession>
<organism evidence="2 3">
    <name type="scientific">Canavalia gladiata</name>
    <name type="common">Sword bean</name>
    <name type="synonym">Dolichos gladiatus</name>
    <dbReference type="NCBI Taxonomy" id="3824"/>
    <lineage>
        <taxon>Eukaryota</taxon>
        <taxon>Viridiplantae</taxon>
        <taxon>Streptophyta</taxon>
        <taxon>Embryophyta</taxon>
        <taxon>Tracheophyta</taxon>
        <taxon>Spermatophyta</taxon>
        <taxon>Magnoliopsida</taxon>
        <taxon>eudicotyledons</taxon>
        <taxon>Gunneridae</taxon>
        <taxon>Pentapetalae</taxon>
        <taxon>rosids</taxon>
        <taxon>fabids</taxon>
        <taxon>Fabales</taxon>
        <taxon>Fabaceae</taxon>
        <taxon>Papilionoideae</taxon>
        <taxon>50 kb inversion clade</taxon>
        <taxon>NPAAA clade</taxon>
        <taxon>indigoferoid/millettioid clade</taxon>
        <taxon>Phaseoleae</taxon>
        <taxon>Canavalia</taxon>
    </lineage>
</organism>
<dbReference type="EMBL" id="JAYMYQ010000005">
    <property type="protein sequence ID" value="KAK7329191.1"/>
    <property type="molecule type" value="Genomic_DNA"/>
</dbReference>
<dbReference type="AlphaFoldDB" id="A0AAN9L536"/>
<feature type="chain" id="PRO_5042897579" evidence="1">
    <location>
        <begin position="31"/>
        <end position="69"/>
    </location>
</feature>
<evidence type="ECO:0000256" key="1">
    <source>
        <dbReference type="SAM" id="SignalP"/>
    </source>
</evidence>
<keyword evidence="1" id="KW-0732">Signal</keyword>
<dbReference type="Proteomes" id="UP001367508">
    <property type="component" value="Unassembled WGS sequence"/>
</dbReference>
<feature type="signal peptide" evidence="1">
    <location>
        <begin position="1"/>
        <end position="30"/>
    </location>
</feature>
<reference evidence="2 3" key="1">
    <citation type="submission" date="2024-01" db="EMBL/GenBank/DDBJ databases">
        <title>The genomes of 5 underutilized Papilionoideae crops provide insights into root nodulation and disease resistanc.</title>
        <authorList>
            <person name="Jiang F."/>
        </authorList>
    </citation>
    <scope>NUCLEOTIDE SEQUENCE [LARGE SCALE GENOMIC DNA]</scope>
    <source>
        <strain evidence="2">LVBAO_FW01</strain>
        <tissue evidence="2">Leaves</tissue>
    </source>
</reference>
<keyword evidence="3" id="KW-1185">Reference proteome</keyword>
<protein>
    <submittedName>
        <fullName evidence="2">Uncharacterized protein</fullName>
    </submittedName>
</protein>
<evidence type="ECO:0000313" key="3">
    <source>
        <dbReference type="Proteomes" id="UP001367508"/>
    </source>
</evidence>
<sequence length="69" mass="7426">MSGVSDSSKREPFPLVSALCVLLSLSLSLSQKMKRELAVADQNEETVALPSALLCSALVCSRRLVHIII</sequence>
<comment type="caution">
    <text evidence="2">The sequence shown here is derived from an EMBL/GenBank/DDBJ whole genome shotgun (WGS) entry which is preliminary data.</text>
</comment>